<organism evidence="2">
    <name type="scientific">Nitrosopumilaceae spindle-shaped virus</name>
    <dbReference type="NCBI Taxonomy" id="3065433"/>
    <lineage>
        <taxon>Viruses</taxon>
    </lineage>
</organism>
<dbReference type="EMBL" id="BK067791">
    <property type="protein sequence ID" value="DBA52162.1"/>
    <property type="molecule type" value="Genomic_DNA"/>
</dbReference>
<proteinExistence type="predicted"/>
<protein>
    <submittedName>
        <fullName evidence="2">ORF21</fullName>
    </submittedName>
    <submittedName>
        <fullName evidence="1">ORF40</fullName>
    </submittedName>
</protein>
<reference evidence="2" key="2">
    <citation type="submission" date="2024-03" db="EMBL/GenBank/DDBJ databases">
        <authorList>
            <person name="Ni Y."/>
            <person name="Xu T."/>
            <person name="Yan S."/>
            <person name="Chen L."/>
            <person name="Wang Y."/>
        </authorList>
    </citation>
    <scope>NUCLEOTIDE SEQUENCE</scope>
    <source>
        <strain evidence="2">NTT1</strain>
        <strain evidence="1">NTT2</strain>
    </source>
</reference>
<evidence type="ECO:0000313" key="2">
    <source>
        <dbReference type="EMBL" id="DBA52162.1"/>
    </source>
</evidence>
<dbReference type="EMBL" id="BK067783">
    <property type="protein sequence ID" value="DBA51739.1"/>
    <property type="molecule type" value="Genomic_DNA"/>
</dbReference>
<name>A0AAT9JAH1_9VIRU</name>
<accession>A0AAT9JAH1</accession>
<sequence>MKIKLRNSTEIEMWFDGKKRNMQEKDIITSILVLRALVEIEDDTKTKVRIVKI</sequence>
<reference evidence="2" key="1">
    <citation type="journal article" date="2024" name="Environ. Microbiol. Rep.">
        <title>Hiding in plain sight: The discovery of complete genomes of 11 hypothetical spindle-shaped viruses that putatively infect mesophilic ammonia-oxidizing archaea.</title>
        <authorList>
            <person name="Ni Y."/>
            <person name="Xu T."/>
            <person name="Yan S."/>
            <person name="Chen L."/>
            <person name="Wang Y."/>
        </authorList>
    </citation>
    <scope>NUCLEOTIDE SEQUENCE</scope>
    <source>
        <strain evidence="2">NTT1</strain>
        <strain evidence="1">NTT2</strain>
    </source>
</reference>
<evidence type="ECO:0000313" key="1">
    <source>
        <dbReference type="EMBL" id="DBA51739.1"/>
    </source>
</evidence>